<protein>
    <recommendedName>
        <fullName evidence="4">PiggyBac transposable element-derived protein domain-containing protein</fullName>
    </recommendedName>
</protein>
<gene>
    <name evidence="2" type="ORF">PC118_g6141</name>
</gene>
<reference evidence="2" key="1">
    <citation type="submission" date="2018-10" db="EMBL/GenBank/DDBJ databases">
        <title>Effector identification in a new, highly contiguous assembly of the strawberry crown rot pathogen Phytophthora cactorum.</title>
        <authorList>
            <person name="Armitage A.D."/>
            <person name="Nellist C.F."/>
            <person name="Bates H."/>
            <person name="Vickerstaff R.J."/>
            <person name="Harrison R.J."/>
        </authorList>
    </citation>
    <scope>NUCLEOTIDE SEQUENCE</scope>
    <source>
        <strain evidence="2">P415</strain>
    </source>
</reference>
<dbReference type="Proteomes" id="UP000697107">
    <property type="component" value="Unassembled WGS sequence"/>
</dbReference>
<dbReference type="AlphaFoldDB" id="A0A8T1G6N2"/>
<proteinExistence type="predicted"/>
<dbReference type="VEuPathDB" id="FungiDB:PC110_g9472"/>
<sequence length="132" mass="15103">MVAFHWWDRKPVHYLCTGTAMTESTIARNIKRVGTITVPCASAVNGYQRWMYGVEVHDQLRLQKYSLQTSTEFKKYYKSLFLGFMDLALMNANISHKEAARIARTPVIKRGECRNTTTKQSKEEAPSTTSHA</sequence>
<comment type="caution">
    <text evidence="2">The sequence shown here is derived from an EMBL/GenBank/DDBJ whole genome shotgun (WGS) entry which is preliminary data.</text>
</comment>
<evidence type="ECO:0000313" key="2">
    <source>
        <dbReference type="EMBL" id="KAG2989491.1"/>
    </source>
</evidence>
<dbReference type="PANTHER" id="PTHR46599">
    <property type="entry name" value="PIGGYBAC TRANSPOSABLE ELEMENT-DERIVED PROTEIN 4"/>
    <property type="match status" value="1"/>
</dbReference>
<evidence type="ECO:0000313" key="3">
    <source>
        <dbReference type="Proteomes" id="UP000697107"/>
    </source>
</evidence>
<evidence type="ECO:0000256" key="1">
    <source>
        <dbReference type="SAM" id="MobiDB-lite"/>
    </source>
</evidence>
<name>A0A8T1G6N2_9STRA</name>
<accession>A0A8T1G6N2</accession>
<dbReference type="EMBL" id="RCML01000133">
    <property type="protein sequence ID" value="KAG2989491.1"/>
    <property type="molecule type" value="Genomic_DNA"/>
</dbReference>
<organism evidence="2 3">
    <name type="scientific">Phytophthora cactorum</name>
    <dbReference type="NCBI Taxonomy" id="29920"/>
    <lineage>
        <taxon>Eukaryota</taxon>
        <taxon>Sar</taxon>
        <taxon>Stramenopiles</taxon>
        <taxon>Oomycota</taxon>
        <taxon>Peronosporomycetes</taxon>
        <taxon>Peronosporales</taxon>
        <taxon>Peronosporaceae</taxon>
        <taxon>Phytophthora</taxon>
    </lineage>
</organism>
<evidence type="ECO:0008006" key="4">
    <source>
        <dbReference type="Google" id="ProtNLM"/>
    </source>
</evidence>
<feature type="region of interest" description="Disordered" evidence="1">
    <location>
        <begin position="111"/>
        <end position="132"/>
    </location>
</feature>
<dbReference type="PANTHER" id="PTHR46599:SF3">
    <property type="entry name" value="PIGGYBAC TRANSPOSABLE ELEMENT-DERIVED PROTEIN 4"/>
    <property type="match status" value="1"/>
</dbReference>